<accession>A0ABW2TSZ3</accession>
<evidence type="ECO:0000313" key="1">
    <source>
        <dbReference type="EMBL" id="MFC7615936.1"/>
    </source>
</evidence>
<protein>
    <recommendedName>
        <fullName evidence="3">Chitin-binding protein</fullName>
    </recommendedName>
</protein>
<keyword evidence="2" id="KW-1185">Reference proteome</keyword>
<dbReference type="Proteomes" id="UP001596512">
    <property type="component" value="Unassembled WGS sequence"/>
</dbReference>
<comment type="caution">
    <text evidence="1">The sequence shown here is derived from an EMBL/GenBank/DDBJ whole genome shotgun (WGS) entry which is preliminary data.</text>
</comment>
<evidence type="ECO:0008006" key="3">
    <source>
        <dbReference type="Google" id="ProtNLM"/>
    </source>
</evidence>
<evidence type="ECO:0000313" key="2">
    <source>
        <dbReference type="Proteomes" id="UP001596512"/>
    </source>
</evidence>
<name>A0ABW2TSZ3_9PSEU</name>
<gene>
    <name evidence="1" type="ORF">ACFQV2_23065</name>
</gene>
<proteinExistence type="predicted"/>
<dbReference type="EMBL" id="JBHTEY010000004">
    <property type="protein sequence ID" value="MFC7615936.1"/>
    <property type="molecule type" value="Genomic_DNA"/>
</dbReference>
<sequence length="57" mass="5743">MRTRRNGALLAGLVGVLAVGGLLVPQPQAQAHGGMTFPATRTYACYVDGRAGGGGET</sequence>
<reference evidence="2" key="1">
    <citation type="journal article" date="2019" name="Int. J. Syst. Evol. Microbiol.">
        <title>The Global Catalogue of Microorganisms (GCM) 10K type strain sequencing project: providing services to taxonomists for standard genome sequencing and annotation.</title>
        <authorList>
            <consortium name="The Broad Institute Genomics Platform"/>
            <consortium name="The Broad Institute Genome Sequencing Center for Infectious Disease"/>
            <person name="Wu L."/>
            <person name="Ma J."/>
        </authorList>
    </citation>
    <scope>NUCLEOTIDE SEQUENCE [LARGE SCALE GENOMIC DNA]</scope>
    <source>
        <strain evidence="2">JCM 17695</strain>
    </source>
</reference>
<organism evidence="1 2">
    <name type="scientific">Actinokineospora soli</name>
    <dbReference type="NCBI Taxonomy" id="1048753"/>
    <lineage>
        <taxon>Bacteria</taxon>
        <taxon>Bacillati</taxon>
        <taxon>Actinomycetota</taxon>
        <taxon>Actinomycetes</taxon>
        <taxon>Pseudonocardiales</taxon>
        <taxon>Pseudonocardiaceae</taxon>
        <taxon>Actinokineospora</taxon>
    </lineage>
</organism>